<dbReference type="SUPFAM" id="SSF82051">
    <property type="entry name" value="Obg GTP-binding protein N-terminal domain"/>
    <property type="match status" value="1"/>
</dbReference>
<organism evidence="14 15">
    <name type="scientific">Streptacidiphilus cavernicola</name>
    <dbReference type="NCBI Taxonomy" id="3342716"/>
    <lineage>
        <taxon>Bacteria</taxon>
        <taxon>Bacillati</taxon>
        <taxon>Actinomycetota</taxon>
        <taxon>Actinomycetes</taxon>
        <taxon>Kitasatosporales</taxon>
        <taxon>Streptomycetaceae</taxon>
        <taxon>Streptacidiphilus</taxon>
    </lineage>
</organism>
<dbReference type="PROSITE" id="PS51710">
    <property type="entry name" value="G_OBG"/>
    <property type="match status" value="1"/>
</dbReference>
<dbReference type="HAMAP" id="MF_01454">
    <property type="entry name" value="GTPase_Obg"/>
    <property type="match status" value="1"/>
</dbReference>
<dbReference type="PRINTS" id="PR00326">
    <property type="entry name" value="GTP1OBG"/>
</dbReference>
<dbReference type="InterPro" id="IPR036726">
    <property type="entry name" value="GTP1_OBG_dom_sf"/>
</dbReference>
<evidence type="ECO:0000259" key="12">
    <source>
        <dbReference type="PROSITE" id="PS51881"/>
    </source>
</evidence>
<comment type="cofactor">
    <cofactor evidence="1 9">
        <name>Mg(2+)</name>
        <dbReference type="ChEBI" id="CHEBI:18420"/>
    </cofactor>
</comment>
<feature type="binding site" evidence="9">
    <location>
        <begin position="191"/>
        <end position="195"/>
    </location>
    <ligand>
        <name>GTP</name>
        <dbReference type="ChEBI" id="CHEBI:37565"/>
    </ligand>
</feature>
<feature type="domain" description="Obg" evidence="13">
    <location>
        <begin position="2"/>
        <end position="159"/>
    </location>
</feature>
<evidence type="ECO:0000313" key="15">
    <source>
        <dbReference type="Proteomes" id="UP001592528"/>
    </source>
</evidence>
<dbReference type="EC" id="3.6.5.-" evidence="9"/>
<keyword evidence="6 9" id="KW-0378">Hydrolase</keyword>
<dbReference type="InterPro" id="IPR027417">
    <property type="entry name" value="P-loop_NTPase"/>
</dbReference>
<comment type="similarity">
    <text evidence="2 9">Belongs to the TRAFAC class OBG-HflX-like GTPase superfamily. OBG GTPase family.</text>
</comment>
<dbReference type="InterPro" id="IPR045086">
    <property type="entry name" value="OBG_GTPase"/>
</dbReference>
<dbReference type="NCBIfam" id="NF008954">
    <property type="entry name" value="PRK12296.1"/>
    <property type="match status" value="1"/>
</dbReference>
<feature type="binding site" evidence="9">
    <location>
        <begin position="166"/>
        <end position="173"/>
    </location>
    <ligand>
        <name>GTP</name>
        <dbReference type="ChEBI" id="CHEBI:37565"/>
    </ligand>
</feature>
<dbReference type="PROSITE" id="PS51883">
    <property type="entry name" value="OBG"/>
    <property type="match status" value="1"/>
</dbReference>
<dbReference type="SUPFAM" id="SSF52540">
    <property type="entry name" value="P-loop containing nucleoside triphosphate hydrolases"/>
    <property type="match status" value="1"/>
</dbReference>
<evidence type="ECO:0000259" key="13">
    <source>
        <dbReference type="PROSITE" id="PS51883"/>
    </source>
</evidence>
<evidence type="ECO:0000256" key="6">
    <source>
        <dbReference type="ARBA" id="ARBA00022801"/>
    </source>
</evidence>
<dbReference type="Gene3D" id="3.30.300.350">
    <property type="entry name" value="GTP-binding protein OBG, C-terminal domain"/>
    <property type="match status" value="1"/>
</dbReference>
<dbReference type="InterPro" id="IPR006074">
    <property type="entry name" value="GTP1-OBG_CS"/>
</dbReference>
<keyword evidence="8 9" id="KW-0342">GTP-binding</keyword>
<dbReference type="Gene3D" id="2.70.210.12">
    <property type="entry name" value="GTP1/OBG domain"/>
    <property type="match status" value="1"/>
</dbReference>
<keyword evidence="3 9" id="KW-0963">Cytoplasm</keyword>
<keyword evidence="5 9" id="KW-0547">Nucleotide-binding</keyword>
<feature type="region of interest" description="Disordered" evidence="10">
    <location>
        <begin position="440"/>
        <end position="472"/>
    </location>
</feature>
<dbReference type="RefSeq" id="WP_030250670.1">
    <property type="nucleotide sequence ID" value="NZ_JBHEZZ010000001.1"/>
</dbReference>
<evidence type="ECO:0000256" key="4">
    <source>
        <dbReference type="ARBA" id="ARBA00022723"/>
    </source>
</evidence>
<evidence type="ECO:0000256" key="7">
    <source>
        <dbReference type="ARBA" id="ARBA00022842"/>
    </source>
</evidence>
<evidence type="ECO:0000256" key="1">
    <source>
        <dbReference type="ARBA" id="ARBA00001946"/>
    </source>
</evidence>
<proteinExistence type="inferred from homology"/>
<gene>
    <name evidence="14" type="primary">obgE</name>
    <name evidence="9" type="synonym">obg</name>
    <name evidence="14" type="ORF">ACEZDJ_01815</name>
</gene>
<dbReference type="InterPro" id="IPR036346">
    <property type="entry name" value="GTP-bd_prot_GTP1/OBG_C_sf"/>
</dbReference>
<comment type="subunit">
    <text evidence="9">Monomer.</text>
</comment>
<dbReference type="NCBIfam" id="TIGR03595">
    <property type="entry name" value="Obg_CgtA_exten"/>
    <property type="match status" value="1"/>
</dbReference>
<dbReference type="Pfam" id="PF01926">
    <property type="entry name" value="MMR_HSR1"/>
    <property type="match status" value="1"/>
</dbReference>
<dbReference type="InterPro" id="IPR015349">
    <property type="entry name" value="OCT_dom"/>
</dbReference>
<protein>
    <recommendedName>
        <fullName evidence="9">GTPase Obg</fullName>
        <ecNumber evidence="9">3.6.5.-</ecNumber>
    </recommendedName>
    <alternativeName>
        <fullName evidence="9">GTP-binding protein Obg</fullName>
    </alternativeName>
</protein>
<evidence type="ECO:0000313" key="14">
    <source>
        <dbReference type="EMBL" id="MFC1400024.1"/>
    </source>
</evidence>
<feature type="region of interest" description="Disordered" evidence="10">
    <location>
        <begin position="62"/>
        <end position="83"/>
    </location>
</feature>
<evidence type="ECO:0000256" key="3">
    <source>
        <dbReference type="ARBA" id="ARBA00022490"/>
    </source>
</evidence>
<feature type="binding site" evidence="9">
    <location>
        <position position="173"/>
    </location>
    <ligand>
        <name>Mg(2+)</name>
        <dbReference type="ChEBI" id="CHEBI:18420"/>
    </ligand>
</feature>
<dbReference type="Pfam" id="PF09269">
    <property type="entry name" value="DUF1967"/>
    <property type="match status" value="1"/>
</dbReference>
<dbReference type="InterPro" id="IPR006169">
    <property type="entry name" value="GTP1_OBG_dom"/>
</dbReference>
<name>A0ABV6UF04_9ACTN</name>
<keyword evidence="7 9" id="KW-0460">Magnesium</keyword>
<dbReference type="NCBIfam" id="NF008956">
    <property type="entry name" value="PRK12299.1"/>
    <property type="match status" value="1"/>
</dbReference>
<keyword evidence="15" id="KW-1185">Reference proteome</keyword>
<dbReference type="Pfam" id="PF01018">
    <property type="entry name" value="GTP1_OBG"/>
    <property type="match status" value="1"/>
</dbReference>
<feature type="domain" description="OCT" evidence="12">
    <location>
        <begin position="348"/>
        <end position="431"/>
    </location>
</feature>
<dbReference type="PANTHER" id="PTHR11702:SF31">
    <property type="entry name" value="MITOCHONDRIAL RIBOSOME-ASSOCIATED GTPASE 2"/>
    <property type="match status" value="1"/>
</dbReference>
<dbReference type="InterPro" id="IPR031167">
    <property type="entry name" value="G_OBG"/>
</dbReference>
<comment type="function">
    <text evidence="9">An essential GTPase which binds GTP, GDP and possibly (p)ppGpp with moderate affinity, with high nucleotide exchange rates and a fairly low GTP hydrolysis rate. Plays a role in control of the cell cycle, stress response, ribosome biogenesis and in those bacteria that undergo differentiation, in morphogenesis control.</text>
</comment>
<feature type="binding site" evidence="9">
    <location>
        <position position="193"/>
    </location>
    <ligand>
        <name>Mg(2+)</name>
        <dbReference type="ChEBI" id="CHEBI:18420"/>
    </ligand>
</feature>
<dbReference type="EMBL" id="JBHEZZ010000001">
    <property type="protein sequence ID" value="MFC1400024.1"/>
    <property type="molecule type" value="Genomic_DNA"/>
</dbReference>
<dbReference type="SUPFAM" id="SSF102741">
    <property type="entry name" value="Obg GTP-binding protein C-terminal domain"/>
    <property type="match status" value="1"/>
</dbReference>
<dbReference type="InterPro" id="IPR014100">
    <property type="entry name" value="GTP-bd_Obg/CgtA"/>
</dbReference>
<comment type="subcellular location">
    <subcellularLocation>
        <location evidence="9">Cytoplasm</location>
    </subcellularLocation>
</comment>
<dbReference type="NCBIfam" id="NF008955">
    <property type="entry name" value="PRK12297.1"/>
    <property type="match status" value="1"/>
</dbReference>
<evidence type="ECO:0000256" key="2">
    <source>
        <dbReference type="ARBA" id="ARBA00007699"/>
    </source>
</evidence>
<evidence type="ECO:0000256" key="5">
    <source>
        <dbReference type="ARBA" id="ARBA00022741"/>
    </source>
</evidence>
<feature type="binding site" evidence="9">
    <location>
        <begin position="212"/>
        <end position="215"/>
    </location>
    <ligand>
        <name>GTP</name>
        <dbReference type="ChEBI" id="CHEBI:37565"/>
    </ligand>
</feature>
<dbReference type="PROSITE" id="PS51881">
    <property type="entry name" value="OCT"/>
    <property type="match status" value="1"/>
</dbReference>
<feature type="domain" description="OBG-type G" evidence="11">
    <location>
        <begin position="160"/>
        <end position="330"/>
    </location>
</feature>
<reference evidence="14 15" key="1">
    <citation type="submission" date="2024-09" db="EMBL/GenBank/DDBJ databases">
        <authorList>
            <person name="Lee S.D."/>
        </authorList>
    </citation>
    <scope>NUCLEOTIDE SEQUENCE [LARGE SCALE GENOMIC DNA]</scope>
    <source>
        <strain evidence="14 15">N1-5</strain>
    </source>
</reference>
<dbReference type="NCBIfam" id="TIGR02729">
    <property type="entry name" value="Obg_CgtA"/>
    <property type="match status" value="1"/>
</dbReference>
<dbReference type="InterPro" id="IPR006073">
    <property type="entry name" value="GTP-bd"/>
</dbReference>
<feature type="binding site" evidence="9">
    <location>
        <begin position="282"/>
        <end position="285"/>
    </location>
    <ligand>
        <name>GTP</name>
        <dbReference type="ChEBI" id="CHEBI:37565"/>
    </ligand>
</feature>
<dbReference type="Gene3D" id="3.40.50.300">
    <property type="entry name" value="P-loop containing nucleotide triphosphate hydrolases"/>
    <property type="match status" value="1"/>
</dbReference>
<keyword evidence="4 9" id="KW-0479">Metal-binding</keyword>
<dbReference type="PROSITE" id="PS00905">
    <property type="entry name" value="GTP1_OBG"/>
    <property type="match status" value="1"/>
</dbReference>
<evidence type="ECO:0000256" key="8">
    <source>
        <dbReference type="ARBA" id="ARBA00023134"/>
    </source>
</evidence>
<dbReference type="CDD" id="cd01898">
    <property type="entry name" value="Obg"/>
    <property type="match status" value="1"/>
</dbReference>
<evidence type="ECO:0000256" key="9">
    <source>
        <dbReference type="HAMAP-Rule" id="MF_01454"/>
    </source>
</evidence>
<sequence length="494" mass="52520">MTTFVDRVELNVAAGNGGHGCASVHREKFKPLGGPDGGSGGKGGDVLLVVDPQVTTLIEYHHHPHRSATNGKPGAGDHRTGGEGNDLVLSVPDGTVVLDKKGNVLADLVGFGTSFVVAAGGRGGLGNAALASSRRKAPGFALLGEPGESLDIVLELKSVADVALVGYPSAGKSSLISVLSAAKPKIADYPFTTLVPNLGVVTAGDITYTIADVPGLIPGASQGKGLGLEFLRHVERCEVLVHVLDCATLENDRDPLSDLDTIEAELALYGGLEDRPRLVALNKTDVPDGQDLADITRASLEERGYEVFDVSAVSRKGLRELSFALARIVAEARAAKPVEEVTRVVLRPTAVDDAGFTVSWDAQEQVYRVRGSKPERWIRQTDFSNDEAVGYLADRLARLGVEVELAKAGAKEGDPVAIGSPDNAVVFDWEPSMAAGAEMLGRRGEDHRFESPRDAVTRRREKEAVRDDAASEFARFDPLPRREIEPAAEEFEDN</sequence>
<feature type="binding site" evidence="9">
    <location>
        <begin position="311"/>
        <end position="313"/>
    </location>
    <ligand>
        <name>GTP</name>
        <dbReference type="ChEBI" id="CHEBI:37565"/>
    </ligand>
</feature>
<accession>A0ABV6UF04</accession>
<evidence type="ECO:0000259" key="11">
    <source>
        <dbReference type="PROSITE" id="PS51710"/>
    </source>
</evidence>
<evidence type="ECO:0000256" key="10">
    <source>
        <dbReference type="SAM" id="MobiDB-lite"/>
    </source>
</evidence>
<dbReference type="PANTHER" id="PTHR11702">
    <property type="entry name" value="DEVELOPMENTALLY REGULATED GTP-BINDING PROTEIN-RELATED"/>
    <property type="match status" value="1"/>
</dbReference>
<comment type="caution">
    <text evidence="14">The sequence shown here is derived from an EMBL/GenBank/DDBJ whole genome shotgun (WGS) entry which is preliminary data.</text>
</comment>
<dbReference type="Proteomes" id="UP001592528">
    <property type="component" value="Unassembled WGS sequence"/>
</dbReference>